<evidence type="ECO:0000256" key="1">
    <source>
        <dbReference type="ARBA" id="ARBA00001946"/>
    </source>
</evidence>
<dbReference type="Pfam" id="PF01648">
    <property type="entry name" value="ACPS"/>
    <property type="match status" value="1"/>
</dbReference>
<dbReference type="GO" id="GO:0019878">
    <property type="term" value="P:lysine biosynthetic process via aminoadipic acid"/>
    <property type="evidence" value="ECO:0007669"/>
    <property type="project" value="TreeGrafter"/>
</dbReference>
<dbReference type="NCBIfam" id="TIGR00556">
    <property type="entry name" value="pantethn_trn"/>
    <property type="match status" value="1"/>
</dbReference>
<feature type="domain" description="4'-phosphopantetheinyl transferase N-terminal" evidence="8">
    <location>
        <begin position="2"/>
        <end position="59"/>
    </location>
</feature>
<feature type="domain" description="4'-phosphopantetheinyl transferase" evidence="7">
    <location>
        <begin position="64"/>
        <end position="165"/>
    </location>
</feature>
<evidence type="ECO:0000256" key="5">
    <source>
        <dbReference type="ARBA" id="ARBA00022842"/>
    </source>
</evidence>
<dbReference type="GO" id="GO:0017000">
    <property type="term" value="P:antibiotic biosynthetic process"/>
    <property type="evidence" value="ECO:0007669"/>
    <property type="project" value="UniProtKB-KW"/>
</dbReference>
<dbReference type="GO" id="GO:0008897">
    <property type="term" value="F:holo-[acyl-carrier-protein] synthase activity"/>
    <property type="evidence" value="ECO:0007669"/>
    <property type="project" value="InterPro"/>
</dbReference>
<evidence type="ECO:0000256" key="2">
    <source>
        <dbReference type="ARBA" id="ARBA00010990"/>
    </source>
</evidence>
<evidence type="ECO:0000313" key="9">
    <source>
        <dbReference type="EMBL" id="THF76597.1"/>
    </source>
</evidence>
<dbReference type="InterPro" id="IPR050559">
    <property type="entry name" value="P-Pant_transferase_sf"/>
</dbReference>
<sequence length="192" mass="22017">MRSLAAELLIRVLIVKRTSLRNEAIVFGTTQFGKPFLREHSLDSLEFNLSHAGEWVVCAIGSSPVGIDIEEIASCDDGMARHVLSDEEYMQFCRKDEVERRAYFFDLWTLKESYLKAIGAGLSLPLNLFSFALSDGEIMFRNDHNGEAAYFKQFHPDDKYKLSVCSTVDLFPECVTFWSFDRLYENSLLFLN</sequence>
<organism evidence="9 10">
    <name type="scientific">Cohnella fermenti</name>
    <dbReference type="NCBI Taxonomy" id="2565925"/>
    <lineage>
        <taxon>Bacteria</taxon>
        <taxon>Bacillati</taxon>
        <taxon>Bacillota</taxon>
        <taxon>Bacilli</taxon>
        <taxon>Bacillales</taxon>
        <taxon>Paenibacillaceae</taxon>
        <taxon>Cohnella</taxon>
    </lineage>
</organism>
<dbReference type="AlphaFoldDB" id="A0A4S4BQ96"/>
<evidence type="ECO:0000256" key="6">
    <source>
        <dbReference type="ARBA" id="ARBA00023194"/>
    </source>
</evidence>
<proteinExistence type="inferred from homology"/>
<dbReference type="InterPro" id="IPR055066">
    <property type="entry name" value="AASDHPPT_N"/>
</dbReference>
<dbReference type="EMBL" id="SSOB01000024">
    <property type="protein sequence ID" value="THF76597.1"/>
    <property type="molecule type" value="Genomic_DNA"/>
</dbReference>
<dbReference type="GO" id="GO:0005829">
    <property type="term" value="C:cytosol"/>
    <property type="evidence" value="ECO:0007669"/>
    <property type="project" value="TreeGrafter"/>
</dbReference>
<protein>
    <submittedName>
        <fullName evidence="9">4'-phosphopantetheinyl transferase superfamily protein</fullName>
    </submittedName>
</protein>
<keyword evidence="3 9" id="KW-0808">Transferase</keyword>
<keyword evidence="4" id="KW-0479">Metal-binding</keyword>
<comment type="similarity">
    <text evidence="2">Belongs to the P-Pant transferase superfamily. Gsp/Sfp/HetI/AcpT family.</text>
</comment>
<reference evidence="9 10" key="1">
    <citation type="submission" date="2019-04" db="EMBL/GenBank/DDBJ databases">
        <title>Cohnella sp. nov. isolated from preserved vegetables.</title>
        <authorList>
            <person name="Lin S.-Y."/>
            <person name="Hung M.-H."/>
            <person name="Young C.-C."/>
        </authorList>
    </citation>
    <scope>NUCLEOTIDE SEQUENCE [LARGE SCALE GENOMIC DNA]</scope>
    <source>
        <strain evidence="9 10">CC-MHH1044</strain>
    </source>
</reference>
<evidence type="ECO:0000313" key="10">
    <source>
        <dbReference type="Proteomes" id="UP000310636"/>
    </source>
</evidence>
<dbReference type="PANTHER" id="PTHR12215">
    <property type="entry name" value="PHOSPHOPANTETHEINE TRANSFERASE"/>
    <property type="match status" value="1"/>
</dbReference>
<dbReference type="GO" id="GO:0006633">
    <property type="term" value="P:fatty acid biosynthetic process"/>
    <property type="evidence" value="ECO:0007669"/>
    <property type="project" value="InterPro"/>
</dbReference>
<evidence type="ECO:0000256" key="3">
    <source>
        <dbReference type="ARBA" id="ARBA00022679"/>
    </source>
</evidence>
<keyword evidence="6" id="KW-0045">Antibiotic biosynthesis</keyword>
<gene>
    <name evidence="9" type="ORF">E6C55_18535</name>
</gene>
<dbReference type="Gene3D" id="3.90.470.20">
    <property type="entry name" value="4'-phosphopantetheinyl transferase domain"/>
    <property type="match status" value="2"/>
</dbReference>
<evidence type="ECO:0000259" key="7">
    <source>
        <dbReference type="Pfam" id="PF01648"/>
    </source>
</evidence>
<accession>A0A4S4BQ96</accession>
<dbReference type="InterPro" id="IPR008278">
    <property type="entry name" value="4-PPantetheinyl_Trfase_dom"/>
</dbReference>
<dbReference type="OrthoDB" id="9808281at2"/>
<dbReference type="Proteomes" id="UP000310636">
    <property type="component" value="Unassembled WGS sequence"/>
</dbReference>
<dbReference type="InterPro" id="IPR037143">
    <property type="entry name" value="4-PPantetheinyl_Trfase_dom_sf"/>
</dbReference>
<keyword evidence="10" id="KW-1185">Reference proteome</keyword>
<dbReference type="PANTHER" id="PTHR12215:SF10">
    <property type="entry name" value="L-AMINOADIPATE-SEMIALDEHYDE DEHYDROGENASE-PHOSPHOPANTETHEINYL TRANSFERASE"/>
    <property type="match status" value="1"/>
</dbReference>
<comment type="caution">
    <text evidence="9">The sequence shown here is derived from an EMBL/GenBank/DDBJ whole genome shotgun (WGS) entry which is preliminary data.</text>
</comment>
<dbReference type="SUPFAM" id="SSF56214">
    <property type="entry name" value="4'-phosphopantetheinyl transferase"/>
    <property type="match status" value="2"/>
</dbReference>
<dbReference type="GO" id="GO:0000287">
    <property type="term" value="F:magnesium ion binding"/>
    <property type="evidence" value="ECO:0007669"/>
    <property type="project" value="InterPro"/>
</dbReference>
<name>A0A4S4BQ96_9BACL</name>
<evidence type="ECO:0000256" key="4">
    <source>
        <dbReference type="ARBA" id="ARBA00022723"/>
    </source>
</evidence>
<keyword evidence="5" id="KW-0460">Magnesium</keyword>
<dbReference type="Pfam" id="PF22624">
    <property type="entry name" value="AASDHPPT_N"/>
    <property type="match status" value="1"/>
</dbReference>
<comment type="cofactor">
    <cofactor evidence="1">
        <name>Mg(2+)</name>
        <dbReference type="ChEBI" id="CHEBI:18420"/>
    </cofactor>
</comment>
<dbReference type="InterPro" id="IPR004568">
    <property type="entry name" value="Ppantetheine-prot_Trfase_dom"/>
</dbReference>
<evidence type="ECO:0000259" key="8">
    <source>
        <dbReference type="Pfam" id="PF22624"/>
    </source>
</evidence>